<proteinExistence type="predicted"/>
<dbReference type="InterPro" id="IPR011008">
    <property type="entry name" value="Dimeric_a/b-barrel"/>
</dbReference>
<comment type="caution">
    <text evidence="2">The sequence shown here is derived from an EMBL/GenBank/DDBJ whole genome shotgun (WGS) entry which is preliminary data.</text>
</comment>
<protein>
    <submittedName>
        <fullName evidence="2">Quinol monooxygenase</fullName>
        <ecNumber evidence="2">1.-.-.-</ecNumber>
    </submittedName>
</protein>
<feature type="domain" description="ABM" evidence="1">
    <location>
        <begin position="4"/>
        <end position="95"/>
    </location>
</feature>
<name>A0ABW5DQG3_9PROT</name>
<keyword evidence="2" id="KW-0503">Monooxygenase</keyword>
<reference evidence="3" key="1">
    <citation type="journal article" date="2019" name="Int. J. Syst. Evol. Microbiol.">
        <title>The Global Catalogue of Microorganisms (GCM) 10K type strain sequencing project: providing services to taxonomists for standard genome sequencing and annotation.</title>
        <authorList>
            <consortium name="The Broad Institute Genomics Platform"/>
            <consortium name="The Broad Institute Genome Sequencing Center for Infectious Disease"/>
            <person name="Wu L."/>
            <person name="Ma J."/>
        </authorList>
    </citation>
    <scope>NUCLEOTIDE SEQUENCE [LARGE SCALE GENOMIC DNA]</scope>
    <source>
        <strain evidence="3">CGMCC 1.19062</strain>
    </source>
</reference>
<dbReference type="InterPro" id="IPR050744">
    <property type="entry name" value="AI-2_Isomerase_LsrG"/>
</dbReference>
<accession>A0ABW5DQG3</accession>
<dbReference type="Pfam" id="PF03992">
    <property type="entry name" value="ABM"/>
    <property type="match status" value="1"/>
</dbReference>
<dbReference type="GO" id="GO:0004497">
    <property type="term" value="F:monooxygenase activity"/>
    <property type="evidence" value="ECO:0007669"/>
    <property type="project" value="UniProtKB-KW"/>
</dbReference>
<dbReference type="RefSeq" id="WP_379875099.1">
    <property type="nucleotide sequence ID" value="NZ_JBHUIP010000003.1"/>
</dbReference>
<sequence>MPSLTIIAKVQARPGHAETLLAAQQQLVVETLQEKGCLKYELHRSNEREGLVIFVESWETHADWQAHMTGEAMQRFQRSAGELIADAVIDQLTPV</sequence>
<dbReference type="Proteomes" id="UP001597295">
    <property type="component" value="Unassembled WGS sequence"/>
</dbReference>
<evidence type="ECO:0000259" key="1">
    <source>
        <dbReference type="PROSITE" id="PS51725"/>
    </source>
</evidence>
<dbReference type="EC" id="1.-.-.-" evidence="2"/>
<organism evidence="2 3">
    <name type="scientific">Lacibacterium aquatile</name>
    <dbReference type="NCBI Taxonomy" id="1168082"/>
    <lineage>
        <taxon>Bacteria</taxon>
        <taxon>Pseudomonadati</taxon>
        <taxon>Pseudomonadota</taxon>
        <taxon>Alphaproteobacteria</taxon>
        <taxon>Rhodospirillales</taxon>
        <taxon>Rhodospirillaceae</taxon>
    </lineage>
</organism>
<gene>
    <name evidence="2" type="ORF">ACFSM5_04740</name>
</gene>
<dbReference type="Gene3D" id="3.30.70.100">
    <property type="match status" value="1"/>
</dbReference>
<evidence type="ECO:0000313" key="2">
    <source>
        <dbReference type="EMBL" id="MFD2262184.1"/>
    </source>
</evidence>
<dbReference type="SUPFAM" id="SSF54909">
    <property type="entry name" value="Dimeric alpha+beta barrel"/>
    <property type="match status" value="1"/>
</dbReference>
<dbReference type="PANTHER" id="PTHR33336">
    <property type="entry name" value="QUINOL MONOOXYGENASE YGIN-RELATED"/>
    <property type="match status" value="1"/>
</dbReference>
<dbReference type="InterPro" id="IPR007138">
    <property type="entry name" value="ABM_dom"/>
</dbReference>
<evidence type="ECO:0000313" key="3">
    <source>
        <dbReference type="Proteomes" id="UP001597295"/>
    </source>
</evidence>
<dbReference type="EMBL" id="JBHUIP010000003">
    <property type="protein sequence ID" value="MFD2262184.1"/>
    <property type="molecule type" value="Genomic_DNA"/>
</dbReference>
<keyword evidence="2" id="KW-0560">Oxidoreductase</keyword>
<dbReference type="PROSITE" id="PS51725">
    <property type="entry name" value="ABM"/>
    <property type="match status" value="1"/>
</dbReference>
<keyword evidence="3" id="KW-1185">Reference proteome</keyword>
<dbReference type="PANTHER" id="PTHR33336:SF3">
    <property type="entry name" value="ABM DOMAIN-CONTAINING PROTEIN"/>
    <property type="match status" value="1"/>
</dbReference>